<gene>
    <name evidence="11" type="ORF">O0I10_011210</name>
</gene>
<keyword evidence="10" id="KW-0175">Coiled coil</keyword>
<dbReference type="RefSeq" id="XP_058338075.1">
    <property type="nucleotide sequence ID" value="XM_058491180.1"/>
</dbReference>
<evidence type="ECO:0000256" key="9">
    <source>
        <dbReference type="ARBA" id="ARBA00023328"/>
    </source>
</evidence>
<protein>
    <submittedName>
        <fullName evidence="11">Uncharacterized protein</fullName>
    </submittedName>
</protein>
<dbReference type="AlphaFoldDB" id="A0AAD7UU72"/>
<evidence type="ECO:0000256" key="1">
    <source>
        <dbReference type="ARBA" id="ARBA00004123"/>
    </source>
</evidence>
<evidence type="ECO:0000256" key="4">
    <source>
        <dbReference type="ARBA" id="ARBA00022618"/>
    </source>
</evidence>
<dbReference type="GO" id="GO:0051301">
    <property type="term" value="P:cell division"/>
    <property type="evidence" value="ECO:0007669"/>
    <property type="project" value="UniProtKB-KW"/>
</dbReference>
<reference evidence="11 12" key="1">
    <citation type="submission" date="2023-03" db="EMBL/GenBank/DDBJ databases">
        <title>Genome sequence of Lichtheimia ornata CBS 291.66.</title>
        <authorList>
            <person name="Mohabir J.T."/>
            <person name="Shea T.P."/>
            <person name="Kurbessoian T."/>
            <person name="Berby B."/>
            <person name="Fontaine J."/>
            <person name="Livny J."/>
            <person name="Gnirke A."/>
            <person name="Stajich J.E."/>
            <person name="Cuomo C.A."/>
        </authorList>
    </citation>
    <scope>NUCLEOTIDE SEQUENCE [LARGE SCALE GENOMIC DNA]</scope>
    <source>
        <strain evidence="11">CBS 291.66</strain>
    </source>
</reference>
<evidence type="ECO:0000256" key="3">
    <source>
        <dbReference type="ARBA" id="ARBA00022454"/>
    </source>
</evidence>
<evidence type="ECO:0000313" key="12">
    <source>
        <dbReference type="Proteomes" id="UP001234581"/>
    </source>
</evidence>
<evidence type="ECO:0000256" key="2">
    <source>
        <dbReference type="ARBA" id="ARBA00004629"/>
    </source>
</evidence>
<evidence type="ECO:0000313" key="11">
    <source>
        <dbReference type="EMBL" id="KAJ8653161.1"/>
    </source>
</evidence>
<evidence type="ECO:0000256" key="5">
    <source>
        <dbReference type="ARBA" id="ARBA00022776"/>
    </source>
</evidence>
<evidence type="ECO:0000256" key="8">
    <source>
        <dbReference type="ARBA" id="ARBA00023306"/>
    </source>
</evidence>
<dbReference type="EMBL" id="JARTCD010000084">
    <property type="protein sequence ID" value="KAJ8653161.1"/>
    <property type="molecule type" value="Genomic_DNA"/>
</dbReference>
<dbReference type="GeneID" id="83218611"/>
<evidence type="ECO:0000256" key="6">
    <source>
        <dbReference type="ARBA" id="ARBA00022838"/>
    </source>
</evidence>
<keyword evidence="9" id="KW-0137">Centromere</keyword>
<dbReference type="InterPro" id="IPR007128">
    <property type="entry name" value="PMF1/Nnf1"/>
</dbReference>
<feature type="coiled-coil region" evidence="10">
    <location>
        <begin position="114"/>
        <end position="173"/>
    </location>
</feature>
<keyword evidence="5" id="KW-0498">Mitosis</keyword>
<dbReference type="GO" id="GO:0000444">
    <property type="term" value="C:MIS12/MIND type complex"/>
    <property type="evidence" value="ECO:0007669"/>
    <property type="project" value="InterPro"/>
</dbReference>
<dbReference type="Pfam" id="PF03980">
    <property type="entry name" value="Nnf1"/>
    <property type="match status" value="1"/>
</dbReference>
<comment type="caution">
    <text evidence="11">The sequence shown here is derived from an EMBL/GenBank/DDBJ whole genome shotgun (WGS) entry which is preliminary data.</text>
</comment>
<name>A0AAD7UU72_9FUNG</name>
<sequence length="192" mass="22343">MNYQQPPRIGRRAEKLDALNGKFVNSLVQGLEPYSLDESIPNLDQETKDELQVAHAQVLDYLQEHMTNMFDRVKSERNVVEKLNELEQMILEAGTNSGQRILPDPESVVRALRIKIKMRELERLISEESKLQDENCQLMDEVAQKVARLEEGNQKLEKEAERNEQTARFLIDLPIEQQFDPIFDRLEHSESV</sequence>
<keyword evidence="7" id="KW-0539">Nucleus</keyword>
<keyword evidence="12" id="KW-1185">Reference proteome</keyword>
<dbReference type="GO" id="GO:0005634">
    <property type="term" value="C:nucleus"/>
    <property type="evidence" value="ECO:0007669"/>
    <property type="project" value="UniProtKB-SubCell"/>
</dbReference>
<comment type="subcellular location">
    <subcellularLocation>
        <location evidence="2">Chromosome</location>
        <location evidence="2">Centromere</location>
        <location evidence="2">Kinetochore</location>
    </subcellularLocation>
    <subcellularLocation>
        <location evidence="1">Nucleus</location>
    </subcellularLocation>
</comment>
<keyword evidence="3" id="KW-0158">Chromosome</keyword>
<proteinExistence type="predicted"/>
<evidence type="ECO:0000256" key="10">
    <source>
        <dbReference type="SAM" id="Coils"/>
    </source>
</evidence>
<accession>A0AAD7UU72</accession>
<organism evidence="11 12">
    <name type="scientific">Lichtheimia ornata</name>
    <dbReference type="NCBI Taxonomy" id="688661"/>
    <lineage>
        <taxon>Eukaryota</taxon>
        <taxon>Fungi</taxon>
        <taxon>Fungi incertae sedis</taxon>
        <taxon>Mucoromycota</taxon>
        <taxon>Mucoromycotina</taxon>
        <taxon>Mucoromycetes</taxon>
        <taxon>Mucorales</taxon>
        <taxon>Lichtheimiaceae</taxon>
        <taxon>Lichtheimia</taxon>
    </lineage>
</organism>
<dbReference type="Proteomes" id="UP001234581">
    <property type="component" value="Unassembled WGS sequence"/>
</dbReference>
<evidence type="ECO:0000256" key="7">
    <source>
        <dbReference type="ARBA" id="ARBA00023242"/>
    </source>
</evidence>
<keyword evidence="8" id="KW-0131">Cell cycle</keyword>
<keyword evidence="6" id="KW-0995">Kinetochore</keyword>
<keyword evidence="4" id="KW-0132">Cell division</keyword>